<sequence>MEIAVSRFACEDRRENNCCVKSSTSHTPVASPGGRVGRSESFWRVIANFQPSTQDINNEMSSKLVRLKENDDVWLSLIFRTIVYSMQGICSGLLGSSQSSTHSSAG</sequence>
<accession>A0AAE1E9W5</accession>
<dbReference type="Proteomes" id="UP001283361">
    <property type="component" value="Unassembled WGS sequence"/>
</dbReference>
<evidence type="ECO:0000313" key="1">
    <source>
        <dbReference type="EMBL" id="KAK3799769.1"/>
    </source>
</evidence>
<keyword evidence="2" id="KW-1185">Reference proteome</keyword>
<name>A0AAE1E9W5_9GAST</name>
<gene>
    <name evidence="1" type="ORF">RRG08_025384</name>
</gene>
<reference evidence="1" key="1">
    <citation type="journal article" date="2023" name="G3 (Bethesda)">
        <title>A reference genome for the long-term kleptoplast-retaining sea slug Elysia crispata morphotype clarki.</title>
        <authorList>
            <person name="Eastman K.E."/>
            <person name="Pendleton A.L."/>
            <person name="Shaikh M.A."/>
            <person name="Suttiyut T."/>
            <person name="Ogas R."/>
            <person name="Tomko P."/>
            <person name="Gavelis G."/>
            <person name="Widhalm J.R."/>
            <person name="Wisecaver J.H."/>
        </authorList>
    </citation>
    <scope>NUCLEOTIDE SEQUENCE</scope>
    <source>
        <strain evidence="1">ECLA1</strain>
    </source>
</reference>
<comment type="caution">
    <text evidence="1">The sequence shown here is derived from an EMBL/GenBank/DDBJ whole genome shotgun (WGS) entry which is preliminary data.</text>
</comment>
<organism evidence="1 2">
    <name type="scientific">Elysia crispata</name>
    <name type="common">lettuce slug</name>
    <dbReference type="NCBI Taxonomy" id="231223"/>
    <lineage>
        <taxon>Eukaryota</taxon>
        <taxon>Metazoa</taxon>
        <taxon>Spiralia</taxon>
        <taxon>Lophotrochozoa</taxon>
        <taxon>Mollusca</taxon>
        <taxon>Gastropoda</taxon>
        <taxon>Heterobranchia</taxon>
        <taxon>Euthyneura</taxon>
        <taxon>Panpulmonata</taxon>
        <taxon>Sacoglossa</taxon>
        <taxon>Placobranchoidea</taxon>
        <taxon>Plakobranchidae</taxon>
        <taxon>Elysia</taxon>
    </lineage>
</organism>
<evidence type="ECO:0000313" key="2">
    <source>
        <dbReference type="Proteomes" id="UP001283361"/>
    </source>
</evidence>
<dbReference type="AlphaFoldDB" id="A0AAE1E9W5"/>
<proteinExistence type="predicted"/>
<dbReference type="EMBL" id="JAWDGP010000540">
    <property type="protein sequence ID" value="KAK3799769.1"/>
    <property type="molecule type" value="Genomic_DNA"/>
</dbReference>
<protein>
    <submittedName>
        <fullName evidence="1">Uncharacterized protein</fullName>
    </submittedName>
</protein>